<keyword evidence="3" id="KW-1003">Cell membrane</keyword>
<feature type="transmembrane region" description="Helical" evidence="7">
    <location>
        <begin position="85"/>
        <end position="109"/>
    </location>
</feature>
<evidence type="ECO:0000313" key="9">
    <source>
        <dbReference type="EMBL" id="BBE30265.1"/>
    </source>
</evidence>
<dbReference type="Pfam" id="PF02554">
    <property type="entry name" value="CstA"/>
    <property type="match status" value="1"/>
</dbReference>
<reference evidence="9 10" key="1">
    <citation type="submission" date="2018-06" db="EMBL/GenBank/DDBJ databases">
        <title>Genome sequencing of Oceanotoga sp. sy52.</title>
        <authorList>
            <person name="Mori K."/>
        </authorList>
    </citation>
    <scope>NUCLEOTIDE SEQUENCE [LARGE SCALE GENOMIC DNA]</scope>
    <source>
        <strain evidence="10">sy52</strain>
    </source>
</reference>
<dbReference type="PANTHER" id="PTHR30252:SF0">
    <property type="entry name" value="PEPTIDE TRANSPORTER CSTA"/>
    <property type="match status" value="1"/>
</dbReference>
<feature type="transmembrane region" description="Helical" evidence="7">
    <location>
        <begin position="218"/>
        <end position="240"/>
    </location>
</feature>
<comment type="subcellular location">
    <subcellularLocation>
        <location evidence="1">Cell membrane</location>
        <topology evidence="1">Multi-pass membrane protein</topology>
    </subcellularLocation>
</comment>
<keyword evidence="5 7" id="KW-1133">Transmembrane helix</keyword>
<feature type="domain" description="CstA N-terminal" evidence="8">
    <location>
        <begin position="2"/>
        <end position="525"/>
    </location>
</feature>
<evidence type="ECO:0000313" key="10">
    <source>
        <dbReference type="Proteomes" id="UP000516361"/>
    </source>
</evidence>
<dbReference type="AlphaFoldDB" id="A0A7G1G2X0"/>
<dbReference type="RefSeq" id="WP_190615381.1">
    <property type="nucleotide sequence ID" value="NZ_AP018712.1"/>
</dbReference>
<sequence>MNSLLLMVITFLGYIVAYQFYGKFIGHKIFQLTNKNKMPAHEFEDGVDFVPTKKHIVLGHHFTTIAGTGPIVGPAIGIIWGWGPALLWIFFGSIFMGAVHDFSALIISARNQGRTLGDLTGNLISPSTKYAFQFIIQFLLWIVLAIFAMIMGILFVKYPQSVFPVWMEIPIAMWLGYEIKKGKSDTLYSIIAVVLMYVTIFLGLYIPISLPGSANAQIITWAVILFGYVFIASTLPVQTLLQPRDYINSHELLIAMGLLVLGVVFAHPQMTAPVVNEAAKAAGTDIPNLMPILFITIACGAISGFHSLAASGTTVKQVDKEKDTLAIGYGGMILEGVLATIVLIAIGGGLGMGLASKDGTLLTGSAAYASHYASWAGAAGLGAKLEAVIVGAANLMTSIGIPKDLGMSIMAVFVVSFAGTTLDSATRIQRFSFQEIMKKKDGKVMKPFDNRFISTGIVVILAAILTFLQPGGKGALILWPMFGALNQLLAALALLIATVYLSSKGKNILVTFIPMVFMLIMTIWAMFINLNKFIGMKNGLLITLSVIIMLLTAWLLIGAFMALAKNLKNREVVIEEEE</sequence>
<dbReference type="GO" id="GO:0005886">
    <property type="term" value="C:plasma membrane"/>
    <property type="evidence" value="ECO:0007669"/>
    <property type="project" value="UniProtKB-SubCell"/>
</dbReference>
<feature type="transmembrane region" description="Helical" evidence="7">
    <location>
        <begin position="186"/>
        <end position="206"/>
    </location>
</feature>
<feature type="transmembrane region" description="Helical" evidence="7">
    <location>
        <begin position="290"/>
        <end position="311"/>
    </location>
</feature>
<feature type="transmembrane region" description="Helical" evidence="7">
    <location>
        <begin position="540"/>
        <end position="564"/>
    </location>
</feature>
<dbReference type="InterPro" id="IPR051605">
    <property type="entry name" value="CstA"/>
</dbReference>
<keyword evidence="6 7" id="KW-0472">Membrane</keyword>
<evidence type="ECO:0000256" key="2">
    <source>
        <dbReference type="ARBA" id="ARBA00007755"/>
    </source>
</evidence>
<dbReference type="EMBL" id="AP018712">
    <property type="protein sequence ID" value="BBE30265.1"/>
    <property type="molecule type" value="Genomic_DNA"/>
</dbReference>
<evidence type="ECO:0000259" key="8">
    <source>
        <dbReference type="Pfam" id="PF02554"/>
    </source>
</evidence>
<feature type="transmembrane region" description="Helical" evidence="7">
    <location>
        <begin position="448"/>
        <end position="470"/>
    </location>
</feature>
<dbReference type="GO" id="GO:0009267">
    <property type="term" value="P:cellular response to starvation"/>
    <property type="evidence" value="ECO:0007669"/>
    <property type="project" value="InterPro"/>
</dbReference>
<comment type="similarity">
    <text evidence="2">Belongs to the peptide transporter carbon starvation (CstA) (TC 2.A.114) family.</text>
</comment>
<evidence type="ECO:0000256" key="1">
    <source>
        <dbReference type="ARBA" id="ARBA00004651"/>
    </source>
</evidence>
<name>A0A7G1G2X0_9BACT</name>
<dbReference type="InParanoid" id="A0A7G1G2X0"/>
<evidence type="ECO:0000256" key="6">
    <source>
        <dbReference type="ARBA" id="ARBA00023136"/>
    </source>
</evidence>
<dbReference type="Proteomes" id="UP000516361">
    <property type="component" value="Chromosome"/>
</dbReference>
<feature type="transmembrane region" description="Helical" evidence="7">
    <location>
        <begin position="476"/>
        <end position="501"/>
    </location>
</feature>
<organism evidence="9 10">
    <name type="scientific">Tepiditoga spiralis</name>
    <dbReference type="NCBI Taxonomy" id="2108365"/>
    <lineage>
        <taxon>Bacteria</taxon>
        <taxon>Thermotogati</taxon>
        <taxon>Thermotogota</taxon>
        <taxon>Thermotogae</taxon>
        <taxon>Petrotogales</taxon>
        <taxon>Petrotogaceae</taxon>
        <taxon>Tepiditoga</taxon>
    </lineage>
</organism>
<dbReference type="KEGG" id="ocy:OSSY52_04060"/>
<protein>
    <submittedName>
        <fullName evidence="9">Carbon starvation protein A</fullName>
    </submittedName>
</protein>
<feature type="transmembrane region" description="Helical" evidence="7">
    <location>
        <begin position="162"/>
        <end position="179"/>
    </location>
</feature>
<dbReference type="InterPro" id="IPR003706">
    <property type="entry name" value="CstA_N"/>
</dbReference>
<evidence type="ECO:0000256" key="3">
    <source>
        <dbReference type="ARBA" id="ARBA00022475"/>
    </source>
</evidence>
<evidence type="ECO:0000256" key="7">
    <source>
        <dbReference type="SAM" id="Phobius"/>
    </source>
</evidence>
<feature type="transmembrane region" description="Helical" evidence="7">
    <location>
        <begin position="130"/>
        <end position="156"/>
    </location>
</feature>
<gene>
    <name evidence="9" type="primary">cstA</name>
    <name evidence="9" type="ORF">OSSY52_04060</name>
</gene>
<keyword evidence="4 7" id="KW-0812">Transmembrane</keyword>
<dbReference type="FunCoup" id="A0A7G1G2X0">
    <property type="interactions" value="31"/>
</dbReference>
<feature type="transmembrane region" description="Helical" evidence="7">
    <location>
        <begin position="332"/>
        <end position="355"/>
    </location>
</feature>
<proteinExistence type="inferred from homology"/>
<evidence type="ECO:0000256" key="4">
    <source>
        <dbReference type="ARBA" id="ARBA00022692"/>
    </source>
</evidence>
<feature type="transmembrane region" description="Helical" evidence="7">
    <location>
        <begin position="508"/>
        <end position="528"/>
    </location>
</feature>
<feature type="transmembrane region" description="Helical" evidence="7">
    <location>
        <begin position="405"/>
        <end position="428"/>
    </location>
</feature>
<dbReference type="PANTHER" id="PTHR30252">
    <property type="entry name" value="INNER MEMBRANE PEPTIDE TRANSPORTER"/>
    <property type="match status" value="1"/>
</dbReference>
<accession>A0A7G1G2X0</accession>
<feature type="transmembrane region" description="Helical" evidence="7">
    <location>
        <begin position="252"/>
        <end position="270"/>
    </location>
</feature>
<keyword evidence="10" id="KW-1185">Reference proteome</keyword>
<evidence type="ECO:0000256" key="5">
    <source>
        <dbReference type="ARBA" id="ARBA00022989"/>
    </source>
</evidence>